<evidence type="ECO:0000313" key="3">
    <source>
        <dbReference type="Proteomes" id="UP000216339"/>
    </source>
</evidence>
<keyword evidence="1" id="KW-1133">Transmembrane helix</keyword>
<feature type="transmembrane region" description="Helical" evidence="1">
    <location>
        <begin position="440"/>
        <end position="458"/>
    </location>
</feature>
<feature type="transmembrane region" description="Helical" evidence="1">
    <location>
        <begin position="202"/>
        <end position="229"/>
    </location>
</feature>
<feature type="transmembrane region" description="Helical" evidence="1">
    <location>
        <begin position="271"/>
        <end position="290"/>
    </location>
</feature>
<feature type="transmembrane region" description="Helical" evidence="1">
    <location>
        <begin position="414"/>
        <end position="434"/>
    </location>
</feature>
<feature type="transmembrane region" description="Helical" evidence="1">
    <location>
        <begin position="302"/>
        <end position="324"/>
    </location>
</feature>
<protein>
    <submittedName>
        <fullName evidence="2">Uncharacterized protein</fullName>
    </submittedName>
</protein>
<sequence>MVASLLRLQLLAFWRAPYLGGRIALALAKGAGVAYAVGAAAILGFVLPDLLGAVAPGLPALASVDAAVLPALAVLLVGRQVFQDVPTRGATAFLTLPVSRQRVAAAVLLRSATTPFGVVPLAFAVPFAARAVRAEAGAPAAWAFGLAVLALVVVSHALLVVWKTRLGARPVRTIGVVAGTVGLVAALEGATGGLMAHVRAGGLGLAVLGALAAATLVLAYHALVAALYLDAGGSRRASAARAITGLDRGGTRAFLDLDRRLVTRATFPRSVLANAAVVSVVLTVGALLARRHPAGAFVPTELVLLFSTGPVAGSFGQYAVSFASGYTDRLLTLPGGVEAFVRAKWAGVVVATVTLGVVQAGLVFALASDLVDLVGVSVVFSLGVLAPAALWGATLGPKPLDVSERLLFVNTQSFGAQLLVGSTAALAGGVLSLAGPDRGALVAAALGLVGILLTPLWLRALVRRIHRRRHVVAARFRSAL</sequence>
<feature type="transmembrane region" description="Helical" evidence="1">
    <location>
        <begin position="107"/>
        <end position="129"/>
    </location>
</feature>
<dbReference type="InterPro" id="IPR043742">
    <property type="entry name" value="DUF5687"/>
</dbReference>
<organism evidence="2 3">
    <name type="scientific">Rubrivirga marina</name>
    <dbReference type="NCBI Taxonomy" id="1196024"/>
    <lineage>
        <taxon>Bacteria</taxon>
        <taxon>Pseudomonadati</taxon>
        <taxon>Rhodothermota</taxon>
        <taxon>Rhodothermia</taxon>
        <taxon>Rhodothermales</taxon>
        <taxon>Rubricoccaceae</taxon>
        <taxon>Rubrivirga</taxon>
    </lineage>
</organism>
<name>A0A271J4S3_9BACT</name>
<keyword evidence="1" id="KW-0812">Transmembrane</keyword>
<feature type="transmembrane region" description="Helical" evidence="1">
    <location>
        <begin position="23"/>
        <end position="46"/>
    </location>
</feature>
<keyword evidence="3" id="KW-1185">Reference proteome</keyword>
<dbReference type="Pfam" id="PF18940">
    <property type="entry name" value="DUF5687"/>
    <property type="match status" value="1"/>
</dbReference>
<dbReference type="OrthoDB" id="1524521at2"/>
<feature type="transmembrane region" description="Helical" evidence="1">
    <location>
        <begin position="58"/>
        <end position="78"/>
    </location>
</feature>
<comment type="caution">
    <text evidence="2">The sequence shown here is derived from an EMBL/GenBank/DDBJ whole genome shotgun (WGS) entry which is preliminary data.</text>
</comment>
<accession>A0A271J4S3</accession>
<feature type="transmembrane region" description="Helical" evidence="1">
    <location>
        <begin position="373"/>
        <end position="393"/>
    </location>
</feature>
<dbReference type="RefSeq" id="WP_095512189.1">
    <property type="nucleotide sequence ID" value="NZ_MQWD01000001.1"/>
</dbReference>
<gene>
    <name evidence="2" type="ORF">BSZ37_19820</name>
</gene>
<dbReference type="AlphaFoldDB" id="A0A271J4S3"/>
<dbReference type="EMBL" id="MQWD01000001">
    <property type="protein sequence ID" value="PAP78512.1"/>
    <property type="molecule type" value="Genomic_DNA"/>
</dbReference>
<reference evidence="2 3" key="1">
    <citation type="submission" date="2016-11" db="EMBL/GenBank/DDBJ databases">
        <title>Study of marine rhodopsin-containing bacteria.</title>
        <authorList>
            <person name="Yoshizawa S."/>
            <person name="Kumagai Y."/>
            <person name="Kogure K."/>
        </authorList>
    </citation>
    <scope>NUCLEOTIDE SEQUENCE [LARGE SCALE GENOMIC DNA]</scope>
    <source>
        <strain evidence="2 3">SAORIC-28</strain>
    </source>
</reference>
<evidence type="ECO:0000256" key="1">
    <source>
        <dbReference type="SAM" id="Phobius"/>
    </source>
</evidence>
<feature type="transmembrane region" description="Helical" evidence="1">
    <location>
        <begin position="345"/>
        <end position="367"/>
    </location>
</feature>
<keyword evidence="1" id="KW-0472">Membrane</keyword>
<dbReference type="Proteomes" id="UP000216339">
    <property type="component" value="Unassembled WGS sequence"/>
</dbReference>
<evidence type="ECO:0000313" key="2">
    <source>
        <dbReference type="EMBL" id="PAP78512.1"/>
    </source>
</evidence>
<feature type="transmembrane region" description="Helical" evidence="1">
    <location>
        <begin position="141"/>
        <end position="162"/>
    </location>
</feature>
<feature type="transmembrane region" description="Helical" evidence="1">
    <location>
        <begin position="174"/>
        <end position="196"/>
    </location>
</feature>
<proteinExistence type="predicted"/>